<dbReference type="InterPro" id="IPR036291">
    <property type="entry name" value="NAD(P)-bd_dom_sf"/>
</dbReference>
<evidence type="ECO:0000313" key="8">
    <source>
        <dbReference type="Proteomes" id="UP000715441"/>
    </source>
</evidence>
<evidence type="ECO:0000256" key="1">
    <source>
        <dbReference type="ARBA" id="ARBA00001947"/>
    </source>
</evidence>
<dbReference type="InterPro" id="IPR011032">
    <property type="entry name" value="GroES-like_sf"/>
</dbReference>
<feature type="domain" description="Enoyl reductase (ER)" evidence="6">
    <location>
        <begin position="8"/>
        <end position="343"/>
    </location>
</feature>
<keyword evidence="8" id="KW-1185">Reference proteome</keyword>
<sequence>MKALLWTGARLDTVGDIEVREPLAGEVAVRIEAAGLCHSDLKGVDGDIEQPVPVVLGHEAAGVIVARGPGVTARIGQKVVLSPLRTCGRCAACRAGRPTLCRGTSEPMQTVFSRAGEKVHQFVRIGAFARRTVVTEAQVIPVPDALPDTIAALLGCAVITGFGAVWERARVQRGESVLVIGAGGIGLNVIQAAKVAGADSVVVCDTNPRKESIARRLGATDFRVGEVAAIATAVAPNGFDAVFECVGRPELLAAGIDALAWGGRAVMVGLPPEGTNITFAMRRLFQDKAVLGCRMGSVDPHRFIPDLARRYLAGEIDLDPLVTDVVPLSQGARLVERLRAGELDRGVFDLAAGEPTGDGS</sequence>
<gene>
    <name evidence="7" type="ORF">HFP15_06005</name>
</gene>
<dbReference type="InterPro" id="IPR013149">
    <property type="entry name" value="ADH-like_C"/>
</dbReference>
<dbReference type="Gene3D" id="3.90.180.10">
    <property type="entry name" value="Medium-chain alcohol dehydrogenases, catalytic domain"/>
    <property type="match status" value="1"/>
</dbReference>
<dbReference type="SUPFAM" id="SSF51735">
    <property type="entry name" value="NAD(P)-binding Rossmann-fold domains"/>
    <property type="match status" value="1"/>
</dbReference>
<protein>
    <submittedName>
        <fullName evidence="7">Alcohol dehydrogenase catalytic domain-containing protein</fullName>
    </submittedName>
</protein>
<evidence type="ECO:0000256" key="4">
    <source>
        <dbReference type="ARBA" id="ARBA00023002"/>
    </source>
</evidence>
<evidence type="ECO:0000313" key="7">
    <source>
        <dbReference type="EMBL" id="NKQ52428.1"/>
    </source>
</evidence>
<comment type="similarity">
    <text evidence="5">Belongs to the zinc-containing alcohol dehydrogenase family.</text>
</comment>
<dbReference type="InterPro" id="IPR002328">
    <property type="entry name" value="ADH_Zn_CS"/>
</dbReference>
<dbReference type="PANTHER" id="PTHR43401">
    <property type="entry name" value="L-THREONINE 3-DEHYDROGENASE"/>
    <property type="match status" value="1"/>
</dbReference>
<proteinExistence type="inferred from homology"/>
<evidence type="ECO:0000259" key="6">
    <source>
        <dbReference type="SMART" id="SM00829"/>
    </source>
</evidence>
<dbReference type="RefSeq" id="WP_168512247.1">
    <property type="nucleotide sequence ID" value="NZ_JAAXLS010000002.1"/>
</dbReference>
<reference evidence="7 8" key="1">
    <citation type="submission" date="2020-04" db="EMBL/GenBank/DDBJ databases">
        <title>Novel species.</title>
        <authorList>
            <person name="Teo W.F.A."/>
            <person name="Lipun K."/>
            <person name="Srisuk N."/>
            <person name="Duangmal K."/>
        </authorList>
    </citation>
    <scope>NUCLEOTIDE SEQUENCE [LARGE SCALE GENOMIC DNA]</scope>
    <source>
        <strain evidence="7 8">K13G38</strain>
    </source>
</reference>
<evidence type="ECO:0000256" key="3">
    <source>
        <dbReference type="ARBA" id="ARBA00022833"/>
    </source>
</evidence>
<keyword evidence="2 5" id="KW-0479">Metal-binding</keyword>
<name>A0ABX1IY33_9PSEU</name>
<dbReference type="PANTHER" id="PTHR43401:SF5">
    <property type="entry name" value="ALCOHOL DEHYDROGENASE-RELATED"/>
    <property type="match status" value="1"/>
</dbReference>
<dbReference type="PROSITE" id="PS00059">
    <property type="entry name" value="ADH_ZINC"/>
    <property type="match status" value="1"/>
</dbReference>
<dbReference type="Pfam" id="PF08240">
    <property type="entry name" value="ADH_N"/>
    <property type="match status" value="1"/>
</dbReference>
<dbReference type="EMBL" id="JAAXLS010000002">
    <property type="protein sequence ID" value="NKQ52428.1"/>
    <property type="molecule type" value="Genomic_DNA"/>
</dbReference>
<dbReference type="Pfam" id="PF00107">
    <property type="entry name" value="ADH_zinc_N"/>
    <property type="match status" value="1"/>
</dbReference>
<organism evidence="7 8">
    <name type="scientific">Amycolatopsis acididurans</name>
    <dbReference type="NCBI Taxonomy" id="2724524"/>
    <lineage>
        <taxon>Bacteria</taxon>
        <taxon>Bacillati</taxon>
        <taxon>Actinomycetota</taxon>
        <taxon>Actinomycetes</taxon>
        <taxon>Pseudonocardiales</taxon>
        <taxon>Pseudonocardiaceae</taxon>
        <taxon>Amycolatopsis</taxon>
    </lineage>
</organism>
<dbReference type="SMART" id="SM00829">
    <property type="entry name" value="PKS_ER"/>
    <property type="match status" value="1"/>
</dbReference>
<dbReference type="InterPro" id="IPR050129">
    <property type="entry name" value="Zn_alcohol_dh"/>
</dbReference>
<evidence type="ECO:0000256" key="2">
    <source>
        <dbReference type="ARBA" id="ARBA00022723"/>
    </source>
</evidence>
<dbReference type="SUPFAM" id="SSF50129">
    <property type="entry name" value="GroES-like"/>
    <property type="match status" value="1"/>
</dbReference>
<comment type="cofactor">
    <cofactor evidence="1 5">
        <name>Zn(2+)</name>
        <dbReference type="ChEBI" id="CHEBI:29105"/>
    </cofactor>
</comment>
<keyword evidence="3 5" id="KW-0862">Zinc</keyword>
<dbReference type="Gene3D" id="3.40.50.720">
    <property type="entry name" value="NAD(P)-binding Rossmann-like Domain"/>
    <property type="match status" value="1"/>
</dbReference>
<keyword evidence="4" id="KW-0560">Oxidoreductase</keyword>
<evidence type="ECO:0000256" key="5">
    <source>
        <dbReference type="RuleBase" id="RU361277"/>
    </source>
</evidence>
<comment type="caution">
    <text evidence="7">The sequence shown here is derived from an EMBL/GenBank/DDBJ whole genome shotgun (WGS) entry which is preliminary data.</text>
</comment>
<dbReference type="InterPro" id="IPR020843">
    <property type="entry name" value="ER"/>
</dbReference>
<dbReference type="Proteomes" id="UP000715441">
    <property type="component" value="Unassembled WGS sequence"/>
</dbReference>
<accession>A0ABX1IY33</accession>
<dbReference type="InterPro" id="IPR013154">
    <property type="entry name" value="ADH-like_N"/>
</dbReference>